<accession>A0A1I7K7K1</accession>
<evidence type="ECO:0000313" key="2">
    <source>
        <dbReference type="EMBL" id="SFU93389.1"/>
    </source>
</evidence>
<dbReference type="InterPro" id="IPR013830">
    <property type="entry name" value="SGNH_hydro"/>
</dbReference>
<dbReference type="GO" id="GO:0004622">
    <property type="term" value="F:phosphatidylcholine lysophospholipase activity"/>
    <property type="evidence" value="ECO:0007669"/>
    <property type="project" value="TreeGrafter"/>
</dbReference>
<sequence length="448" mass="49124">MKNILWLTRLLSLICLLFFSVTCSITPGTAQYKVLTLGNSITQGNTEFPGYRYPLWKMLVDEGMDVELVGSHDTNEGGDPAVKGTVYNGKVYTNRNEGHWGWSTDEILNGRDIMTGNLASWLEDYTPDIALIHLGTNDMFRQCGGNPNCYEETISELREVVRVLRNDNANIKIFMAQLIPADPQKVGPAIAQNIERLNALIPALVNDLNTTRSPVVLVDQFTGFNPTMGVDTHDGVHPNTSGELKMASKWFAAIEPSITPLPVELSSFTARSTSQGFVQLAWTTASEQDNAFFEVQHSSDGTTFTARSQVKGAGTTATAQQYTYTDSVAANGPNYYRLKQVDTDGTSSYSKVVQVEVAEKAQALKVYPTKSNGAAHVTLHLQHNDPTAETAVDVYTSEGRLVHRQQGLQSRGSSLLTRIPINLLHGAGLYFVRVMTGGSVYTSKFIVE</sequence>
<evidence type="ECO:0000259" key="1">
    <source>
        <dbReference type="Pfam" id="PF13472"/>
    </source>
</evidence>
<dbReference type="SUPFAM" id="SSF52266">
    <property type="entry name" value="SGNH hydrolase"/>
    <property type="match status" value="1"/>
</dbReference>
<dbReference type="STRING" id="388950.GCA_001611675_01059"/>
<dbReference type="PANTHER" id="PTHR30383">
    <property type="entry name" value="THIOESTERASE 1/PROTEASE 1/LYSOPHOSPHOLIPASE L1"/>
    <property type="match status" value="1"/>
</dbReference>
<dbReference type="OrthoDB" id="9786188at2"/>
<organism evidence="2 3">
    <name type="scientific">Pontibacter akesuensis</name>
    <dbReference type="NCBI Taxonomy" id="388950"/>
    <lineage>
        <taxon>Bacteria</taxon>
        <taxon>Pseudomonadati</taxon>
        <taxon>Bacteroidota</taxon>
        <taxon>Cytophagia</taxon>
        <taxon>Cytophagales</taxon>
        <taxon>Hymenobacteraceae</taxon>
        <taxon>Pontibacter</taxon>
    </lineage>
</organism>
<dbReference type="RefSeq" id="WP_068837193.1">
    <property type="nucleotide sequence ID" value="NZ_BMXC01000004.1"/>
</dbReference>
<name>A0A1I7K7K1_9BACT</name>
<evidence type="ECO:0000313" key="3">
    <source>
        <dbReference type="Proteomes" id="UP000182491"/>
    </source>
</evidence>
<proteinExistence type="predicted"/>
<reference evidence="3" key="1">
    <citation type="submission" date="2016-10" db="EMBL/GenBank/DDBJ databases">
        <authorList>
            <person name="Varghese N."/>
        </authorList>
    </citation>
    <scope>NUCLEOTIDE SEQUENCE [LARGE SCALE GENOMIC DNA]</scope>
    <source>
        <strain evidence="3">DSM 18820</strain>
    </source>
</reference>
<protein>
    <submittedName>
        <fullName evidence="2">Por secretion system C-terminal sorting domain-containing protein</fullName>
    </submittedName>
</protein>
<dbReference type="AlphaFoldDB" id="A0A1I7K7K1"/>
<dbReference type="Gene3D" id="2.60.40.10">
    <property type="entry name" value="Immunoglobulins"/>
    <property type="match status" value="1"/>
</dbReference>
<dbReference type="Gene3D" id="3.40.50.1110">
    <property type="entry name" value="SGNH hydrolase"/>
    <property type="match status" value="1"/>
</dbReference>
<dbReference type="EMBL" id="FPCA01000004">
    <property type="protein sequence ID" value="SFU93389.1"/>
    <property type="molecule type" value="Genomic_DNA"/>
</dbReference>
<dbReference type="InterPro" id="IPR051532">
    <property type="entry name" value="Ester_Hydrolysis_Enzymes"/>
</dbReference>
<dbReference type="InterPro" id="IPR026444">
    <property type="entry name" value="Secre_tail"/>
</dbReference>
<dbReference type="CDD" id="cd01833">
    <property type="entry name" value="XynB_like"/>
    <property type="match status" value="1"/>
</dbReference>
<dbReference type="InterPro" id="IPR036514">
    <property type="entry name" value="SGNH_hydro_sf"/>
</dbReference>
<dbReference type="InterPro" id="IPR013783">
    <property type="entry name" value="Ig-like_fold"/>
</dbReference>
<dbReference type="Pfam" id="PF13472">
    <property type="entry name" value="Lipase_GDSL_2"/>
    <property type="match status" value="1"/>
</dbReference>
<gene>
    <name evidence="2" type="ORF">SAMN04487941_3477</name>
</gene>
<dbReference type="PANTHER" id="PTHR30383:SF2">
    <property type="entry name" value="CELLULOSE-BINDING PROTEIN"/>
    <property type="match status" value="1"/>
</dbReference>
<feature type="domain" description="SGNH hydrolase-type esterase" evidence="1">
    <location>
        <begin position="37"/>
        <end position="242"/>
    </location>
</feature>
<dbReference type="Proteomes" id="UP000182491">
    <property type="component" value="Unassembled WGS sequence"/>
</dbReference>
<keyword evidence="3" id="KW-1185">Reference proteome</keyword>
<dbReference type="NCBIfam" id="TIGR04183">
    <property type="entry name" value="Por_Secre_tail"/>
    <property type="match status" value="1"/>
</dbReference>